<reference evidence="1" key="1">
    <citation type="submission" date="2018-01" db="EMBL/GenBank/DDBJ databases">
        <authorList>
            <person name="Mao J.F."/>
        </authorList>
    </citation>
    <scope>NUCLEOTIDE SEQUENCE</scope>
    <source>
        <strain evidence="1">Huo1</strain>
        <tissue evidence="1">Leaf</tissue>
    </source>
</reference>
<keyword evidence="2" id="KW-1185">Reference proteome</keyword>
<evidence type="ECO:0000313" key="1">
    <source>
        <dbReference type="EMBL" id="KAG6435014.1"/>
    </source>
</evidence>
<accession>A0A8X9ACR0</accession>
<organism evidence="1">
    <name type="scientific">Salvia splendens</name>
    <name type="common">Scarlet sage</name>
    <dbReference type="NCBI Taxonomy" id="180675"/>
    <lineage>
        <taxon>Eukaryota</taxon>
        <taxon>Viridiplantae</taxon>
        <taxon>Streptophyta</taxon>
        <taxon>Embryophyta</taxon>
        <taxon>Tracheophyta</taxon>
        <taxon>Spermatophyta</taxon>
        <taxon>Magnoliopsida</taxon>
        <taxon>eudicotyledons</taxon>
        <taxon>Gunneridae</taxon>
        <taxon>Pentapetalae</taxon>
        <taxon>asterids</taxon>
        <taxon>lamiids</taxon>
        <taxon>Lamiales</taxon>
        <taxon>Lamiaceae</taxon>
        <taxon>Nepetoideae</taxon>
        <taxon>Mentheae</taxon>
        <taxon>Salviinae</taxon>
        <taxon>Salvia</taxon>
        <taxon>Salvia subgen. Calosphace</taxon>
        <taxon>core Calosphace</taxon>
    </lineage>
</organism>
<protein>
    <submittedName>
        <fullName evidence="1">Uncharacterized protein</fullName>
    </submittedName>
</protein>
<name>A0A8X9ACR0_SALSN</name>
<dbReference type="Proteomes" id="UP000298416">
    <property type="component" value="Unassembled WGS sequence"/>
</dbReference>
<dbReference type="PANTHER" id="PTHR34361:SF2">
    <property type="entry name" value="OS08G0157800 PROTEIN"/>
    <property type="match status" value="1"/>
</dbReference>
<comment type="caution">
    <text evidence="1">The sequence shown here is derived from an EMBL/GenBank/DDBJ whole genome shotgun (WGS) entry which is preliminary data.</text>
</comment>
<proteinExistence type="predicted"/>
<dbReference type="EMBL" id="PNBA02000002">
    <property type="protein sequence ID" value="KAG6435014.1"/>
    <property type="molecule type" value="Genomic_DNA"/>
</dbReference>
<dbReference type="PANTHER" id="PTHR34361">
    <property type="entry name" value="OS08G0157800 PROTEIN"/>
    <property type="match status" value="1"/>
</dbReference>
<gene>
    <name evidence="1" type="ORF">SASPL_106662</name>
</gene>
<sequence length="761" mass="83640">MEDKSRLEQQFGFFHYDYDYDYDLFKTLVRTPGPPYPELYPPLASCATEKNFPDYKNPSSPYEKCIRPVDAAYHGRVSVGRSSPTVVIRPPPASRLDLGQGNASCKSDGSDNAAGVHIVNSDYSNPLKPETSPSKFFKQGNVSSASVKELSRPLNTKDTTDSEVMLGSQLAHVNVSSGFSKTGDGIQAVDSTEESSDFMDHNSTAVDSPCWKGAPSSPFSVFDIESGNCDRVEVNLVEQYGFGHGEHPSLQSIDSNRVFSEKVDCNMGNENECGRDGMMLGFEKALEAICSTSEKTLLDCVTDRVWTPPATRSNGAEFSGGITKDCNCLNDLTSVFDFQISDTKYLFGEGCVGMAVNDVSEDASVAVLAAEKVLSSPASQEDPIDHSKVPDPRLDVPSIVKSMHSLSELLRSHISRDVCPLGEENAEILEHTISNLSTCVSKNVVQVVETSLRETRCADIITRGLRTKGEVLNSCAHPSKKCEASNPCTDPDKKDEISPMVLRLRDDFHINRDDDMAKSIKKVLEQNFEIDEDMHSQALLFKNLWLEAEAKLCSISYKARFERMKAQMAGIKLKAPKEDGDVAEMVSELCISPDSVIMSVLAPEPRFDTLPKPVSLEASASGASGHLNCVESSVLARFNILKSREEQQRPEIVDCKHADSITARFNILKSREENSKLVGVDKENPPWAIPDEKRFWPLVRGQSGDAGSGKFDSYFQHAAGSVTKIAASHLEAISKNKPGWHDSLSSSEWEHVLKDDFSLKN</sequence>
<evidence type="ECO:0000313" key="2">
    <source>
        <dbReference type="Proteomes" id="UP000298416"/>
    </source>
</evidence>
<dbReference type="AlphaFoldDB" id="A0A8X9ACR0"/>
<reference evidence="1" key="2">
    <citation type="submission" date="2020-08" db="EMBL/GenBank/DDBJ databases">
        <title>Plant Genome Project.</title>
        <authorList>
            <person name="Zhang R.-G."/>
        </authorList>
    </citation>
    <scope>NUCLEOTIDE SEQUENCE</scope>
    <source>
        <strain evidence="1">Huo1</strain>
        <tissue evidence="1">Leaf</tissue>
    </source>
</reference>